<evidence type="ECO:0000256" key="1">
    <source>
        <dbReference type="SAM" id="MobiDB-lite"/>
    </source>
</evidence>
<gene>
    <name evidence="2" type="ORF">KFE25_001005</name>
</gene>
<dbReference type="PROSITE" id="PS51808">
    <property type="entry name" value="CHCH"/>
    <property type="match status" value="1"/>
</dbReference>
<keyword evidence="3" id="KW-1185">Reference proteome</keyword>
<reference evidence="2" key="1">
    <citation type="submission" date="2021-05" db="EMBL/GenBank/DDBJ databases">
        <title>The genome of the haptophyte Pavlova lutheri (Diacronema luteri, Pavlovales) - a model for lipid biosynthesis in eukaryotic algae.</title>
        <authorList>
            <person name="Hulatt C.J."/>
            <person name="Posewitz M.C."/>
        </authorList>
    </citation>
    <scope>NUCLEOTIDE SEQUENCE</scope>
    <source>
        <strain evidence="2">NIVA-4/92</strain>
    </source>
</reference>
<proteinExistence type="predicted"/>
<feature type="compositionally biased region" description="Pro residues" evidence="1">
    <location>
        <begin position="309"/>
        <end position="323"/>
    </location>
</feature>
<dbReference type="OMA" id="IGWASED"/>
<dbReference type="EMBL" id="JAGTXO010000039">
    <property type="protein sequence ID" value="KAG8459649.1"/>
    <property type="molecule type" value="Genomic_DNA"/>
</dbReference>
<dbReference type="Proteomes" id="UP000751190">
    <property type="component" value="Unassembled WGS sequence"/>
</dbReference>
<feature type="region of interest" description="Disordered" evidence="1">
    <location>
        <begin position="470"/>
        <end position="492"/>
    </location>
</feature>
<dbReference type="AlphaFoldDB" id="A0A8J5XFA5"/>
<feature type="region of interest" description="Disordered" evidence="1">
    <location>
        <begin position="283"/>
        <end position="358"/>
    </location>
</feature>
<evidence type="ECO:0000313" key="3">
    <source>
        <dbReference type="Proteomes" id="UP000751190"/>
    </source>
</evidence>
<name>A0A8J5XFA5_DIALT</name>
<protein>
    <submittedName>
        <fullName evidence="2">Uncharacterized protein</fullName>
    </submittedName>
</protein>
<organism evidence="2 3">
    <name type="scientific">Diacronema lutheri</name>
    <name type="common">Unicellular marine alga</name>
    <name type="synonym">Monochrysis lutheri</name>
    <dbReference type="NCBI Taxonomy" id="2081491"/>
    <lineage>
        <taxon>Eukaryota</taxon>
        <taxon>Haptista</taxon>
        <taxon>Haptophyta</taxon>
        <taxon>Pavlovophyceae</taxon>
        <taxon>Pavlovales</taxon>
        <taxon>Pavlovaceae</taxon>
        <taxon>Diacronema</taxon>
    </lineage>
</organism>
<evidence type="ECO:0000313" key="2">
    <source>
        <dbReference type="EMBL" id="KAG8459649.1"/>
    </source>
</evidence>
<comment type="caution">
    <text evidence="2">The sequence shown here is derived from an EMBL/GenBank/DDBJ whole genome shotgun (WGS) entry which is preliminary data.</text>
</comment>
<sequence length="559" mass="57834">MSGGTREQPPKGGEDTVEWIELNGEVRGVRVPGAVTRMLDEREHARPCGGLLDRYVECVREYNIELCDDEKFLYRKCMRSFLDERRGKRGGGGGGDNGTRAGSGASFSAGDFDGGAAARAAVTAALAALPADARGWEQCARAPAASPVDGCTPGGTSAALARARALDALDALERSLVPARYARGGGGSPGPCGLTPDAGGARRALAATFGRRARGRGPARRARCGRPASYAHVRAIGWASEDERLAELHGGLAPWLPLKAARASPADNARAARALGEAAAWARRRRPPADEPRSARWMRAPREPMAAREPPPVPVPMPPPAPPVRRAASPTPVPMPMPASTSAHASSGARKARRARLRGEGAARAAAHEHDVRRALLELRLAFAAVADSLEPACRAASAPSARRAPPRATEPAAAPAAVRVSRTELLRALVAQDADLAALARVSDAATGGLSEVGRMLARHAWHTASKPVAAGARAPPTVGSAQRSDLGAGARPVSARARAKRRAPAAVDGAAARVRVGAMSDPMIALAARAVAAAEGRSAVGWEELAAAAAHCGLNHF</sequence>
<accession>A0A8J5XFA5</accession>
<feature type="compositionally biased region" description="Basic and acidic residues" evidence="1">
    <location>
        <begin position="287"/>
        <end position="306"/>
    </location>
</feature>